<accession>A0ABR2HGV8</accession>
<feature type="compositionally biased region" description="Basic and acidic residues" evidence="1">
    <location>
        <begin position="16"/>
        <end position="32"/>
    </location>
</feature>
<reference evidence="2 3" key="1">
    <citation type="submission" date="2024-04" db="EMBL/GenBank/DDBJ databases">
        <title>Tritrichomonas musculus Genome.</title>
        <authorList>
            <person name="Alves-Ferreira E."/>
            <person name="Grigg M."/>
            <person name="Lorenzi H."/>
            <person name="Galac M."/>
        </authorList>
    </citation>
    <scope>NUCLEOTIDE SEQUENCE [LARGE SCALE GENOMIC DNA]</scope>
    <source>
        <strain evidence="2 3">EAF2021</strain>
    </source>
</reference>
<protein>
    <submittedName>
        <fullName evidence="2">Uncharacterized protein</fullName>
    </submittedName>
</protein>
<keyword evidence="3" id="KW-1185">Reference proteome</keyword>
<proteinExistence type="predicted"/>
<feature type="region of interest" description="Disordered" evidence="1">
    <location>
        <begin position="1"/>
        <end position="32"/>
    </location>
</feature>
<gene>
    <name evidence="2" type="ORF">M9Y10_019642</name>
</gene>
<evidence type="ECO:0000256" key="1">
    <source>
        <dbReference type="SAM" id="MobiDB-lite"/>
    </source>
</evidence>
<comment type="caution">
    <text evidence="2">The sequence shown here is derived from an EMBL/GenBank/DDBJ whole genome shotgun (WGS) entry which is preliminary data.</text>
</comment>
<dbReference type="EMBL" id="JAPFFF010000028">
    <property type="protein sequence ID" value="KAK8847065.1"/>
    <property type="molecule type" value="Genomic_DNA"/>
</dbReference>
<evidence type="ECO:0000313" key="3">
    <source>
        <dbReference type="Proteomes" id="UP001470230"/>
    </source>
</evidence>
<evidence type="ECO:0000313" key="2">
    <source>
        <dbReference type="EMBL" id="KAK8847065.1"/>
    </source>
</evidence>
<dbReference type="Proteomes" id="UP001470230">
    <property type="component" value="Unassembled WGS sequence"/>
</dbReference>
<organism evidence="2 3">
    <name type="scientific">Tritrichomonas musculus</name>
    <dbReference type="NCBI Taxonomy" id="1915356"/>
    <lineage>
        <taxon>Eukaryota</taxon>
        <taxon>Metamonada</taxon>
        <taxon>Parabasalia</taxon>
        <taxon>Tritrichomonadida</taxon>
        <taxon>Tritrichomonadidae</taxon>
        <taxon>Tritrichomonas</taxon>
    </lineage>
</organism>
<name>A0ABR2HGV8_9EUKA</name>
<sequence>MHPNGSGIGTSDIDGPDFRTDPNLSLEEKRRIAGDNNLEMEYNSEKSTEMILAAVEEAKTKTKGELKEWFKQLENRRKNRDNK</sequence>